<gene>
    <name evidence="2" type="ORF">AYL99_01043</name>
</gene>
<name>A0A179A0E9_9EURO</name>
<evidence type="ECO:0000256" key="1">
    <source>
        <dbReference type="SAM" id="MobiDB-lite"/>
    </source>
</evidence>
<feature type="compositionally biased region" description="Basic residues" evidence="1">
    <location>
        <begin position="388"/>
        <end position="397"/>
    </location>
</feature>
<dbReference type="RefSeq" id="XP_018698438.1">
    <property type="nucleotide sequence ID" value="XM_018832559.1"/>
</dbReference>
<dbReference type="STRING" id="1367422.A0A179A0E9"/>
<reference evidence="2 3" key="1">
    <citation type="submission" date="2016-04" db="EMBL/GenBank/DDBJ databases">
        <title>Draft genome of Fonsecaea erecta CBS 125763.</title>
        <authorList>
            <person name="Weiss V.A."/>
            <person name="Vicente V.A."/>
            <person name="Raittz R.T."/>
            <person name="Moreno L.F."/>
            <person name="De Souza E.M."/>
            <person name="Pedrosa F.O."/>
            <person name="Steffens M.B."/>
            <person name="Faoro H."/>
            <person name="Tadra-Sfeir M.Z."/>
            <person name="Najafzadeh M.J."/>
            <person name="Felipe M.S."/>
            <person name="Teixeira M."/>
            <person name="Sun J."/>
            <person name="Xi L."/>
            <person name="Gomes R."/>
            <person name="De Azevedo C.M."/>
            <person name="Salgado C.G."/>
            <person name="Da Silva M.B."/>
            <person name="Nascimento M.F."/>
            <person name="Queiroz-Telles F."/>
            <person name="Attili D.S."/>
            <person name="Gorbushina A."/>
        </authorList>
    </citation>
    <scope>NUCLEOTIDE SEQUENCE [LARGE SCALE GENOMIC DNA]</scope>
    <source>
        <strain evidence="2 3">CBS 125763</strain>
    </source>
</reference>
<organism evidence="2 3">
    <name type="scientific">Fonsecaea erecta</name>
    <dbReference type="NCBI Taxonomy" id="1367422"/>
    <lineage>
        <taxon>Eukaryota</taxon>
        <taxon>Fungi</taxon>
        <taxon>Dikarya</taxon>
        <taxon>Ascomycota</taxon>
        <taxon>Pezizomycotina</taxon>
        <taxon>Eurotiomycetes</taxon>
        <taxon>Chaetothyriomycetidae</taxon>
        <taxon>Chaetothyriales</taxon>
        <taxon>Herpotrichiellaceae</taxon>
        <taxon>Fonsecaea</taxon>
    </lineage>
</organism>
<accession>A0A179A0E9</accession>
<protein>
    <submittedName>
        <fullName evidence="2">Uncharacterized protein</fullName>
    </submittedName>
</protein>
<dbReference type="GeneID" id="30005213"/>
<dbReference type="AlphaFoldDB" id="A0A179A0E9"/>
<sequence>MDPRHRGLYVQWCQSPRVVLLVGQDVGLPERFIIPEELLRRRSRTLREPIASLPPYFPTREIALPEIAPQTMEEFFIWNLTPTPQIDDRLSFMEVVQLGVFAWKYQVSALSNQVTDVIRHNLANNDWRLEPAIVDAIYQAAPESSPLREVVKAALGQMPRSSIDGEEWERTWKRNPDFGWDYHISSGNDWTAKDYLTGPCRFHNHDEVKRRQSLCDGCSYAQEDCYPYWEEDEEPEQIREVRDTTEETPPVADQVPEDNLPELTATEPAVAEVNGFEASVFEDAPEHAPEETTDLDTTVQMNQVTDNSVPEDVIEVVEGMQTPQADTDRLRNPFSPDEGPCEPSYADTFNDEGAVGENGIVTITLEEKGVDAVHVEAVNEHEAPVSGNKKKRKKNKKGSGFNNGTVDPGEVVVEP</sequence>
<dbReference type="Proteomes" id="UP000078343">
    <property type="component" value="Unassembled WGS sequence"/>
</dbReference>
<dbReference type="OrthoDB" id="194443at2759"/>
<comment type="caution">
    <text evidence="2">The sequence shown here is derived from an EMBL/GenBank/DDBJ whole genome shotgun (WGS) entry which is preliminary data.</text>
</comment>
<evidence type="ECO:0000313" key="3">
    <source>
        <dbReference type="Proteomes" id="UP000078343"/>
    </source>
</evidence>
<keyword evidence="3" id="KW-1185">Reference proteome</keyword>
<evidence type="ECO:0000313" key="2">
    <source>
        <dbReference type="EMBL" id="OAP65071.1"/>
    </source>
</evidence>
<proteinExistence type="predicted"/>
<dbReference type="EMBL" id="LVYI01000001">
    <property type="protein sequence ID" value="OAP65071.1"/>
    <property type="molecule type" value="Genomic_DNA"/>
</dbReference>
<feature type="region of interest" description="Disordered" evidence="1">
    <location>
        <begin position="376"/>
        <end position="415"/>
    </location>
</feature>